<reference evidence="2" key="1">
    <citation type="journal article" date="2023" name="Nat. Plants">
        <title>Single-cell RNA sequencing provides a high-resolution roadmap for understanding the multicellular compartmentation of specialized metabolism.</title>
        <authorList>
            <person name="Sun S."/>
            <person name="Shen X."/>
            <person name="Li Y."/>
            <person name="Li Y."/>
            <person name="Wang S."/>
            <person name="Li R."/>
            <person name="Zhang H."/>
            <person name="Shen G."/>
            <person name="Guo B."/>
            <person name="Wei J."/>
            <person name="Xu J."/>
            <person name="St-Pierre B."/>
            <person name="Chen S."/>
            <person name="Sun C."/>
        </authorList>
    </citation>
    <scope>NUCLEOTIDE SEQUENCE [LARGE SCALE GENOMIC DNA]</scope>
</reference>
<dbReference type="Proteomes" id="UP001060085">
    <property type="component" value="Linkage Group LG01"/>
</dbReference>
<protein>
    <submittedName>
        <fullName evidence="1">Uncharacterized protein</fullName>
    </submittedName>
</protein>
<evidence type="ECO:0000313" key="2">
    <source>
        <dbReference type="Proteomes" id="UP001060085"/>
    </source>
</evidence>
<gene>
    <name evidence="1" type="ORF">M9H77_01525</name>
</gene>
<sequence>MAPQIIIRPIILTILLCLFHTVASLPNTQIKLTLCNNGVYFNGDPFATSLAYIISELQSVTPYYQGYDYRNISPYPNAFAYGHASCNHNLTASDCAACLVAAKSAMLGACDSRIGADCVLVDCSMRYEQYPFSN</sequence>
<dbReference type="EMBL" id="CM044701">
    <property type="protein sequence ID" value="KAI5680298.1"/>
    <property type="molecule type" value="Genomic_DNA"/>
</dbReference>
<proteinExistence type="predicted"/>
<keyword evidence="2" id="KW-1185">Reference proteome</keyword>
<organism evidence="1 2">
    <name type="scientific">Catharanthus roseus</name>
    <name type="common">Madagascar periwinkle</name>
    <name type="synonym">Vinca rosea</name>
    <dbReference type="NCBI Taxonomy" id="4058"/>
    <lineage>
        <taxon>Eukaryota</taxon>
        <taxon>Viridiplantae</taxon>
        <taxon>Streptophyta</taxon>
        <taxon>Embryophyta</taxon>
        <taxon>Tracheophyta</taxon>
        <taxon>Spermatophyta</taxon>
        <taxon>Magnoliopsida</taxon>
        <taxon>eudicotyledons</taxon>
        <taxon>Gunneridae</taxon>
        <taxon>Pentapetalae</taxon>
        <taxon>asterids</taxon>
        <taxon>lamiids</taxon>
        <taxon>Gentianales</taxon>
        <taxon>Apocynaceae</taxon>
        <taxon>Rauvolfioideae</taxon>
        <taxon>Vinceae</taxon>
        <taxon>Catharanthinae</taxon>
        <taxon>Catharanthus</taxon>
    </lineage>
</organism>
<comment type="caution">
    <text evidence="1">The sequence shown here is derived from an EMBL/GenBank/DDBJ whole genome shotgun (WGS) entry which is preliminary data.</text>
</comment>
<accession>A0ACC0C679</accession>
<name>A0ACC0C679_CATRO</name>
<evidence type="ECO:0000313" key="1">
    <source>
        <dbReference type="EMBL" id="KAI5680298.1"/>
    </source>
</evidence>